<dbReference type="EMBL" id="JAHQIW010006214">
    <property type="protein sequence ID" value="KAJ1368518.1"/>
    <property type="molecule type" value="Genomic_DNA"/>
</dbReference>
<feature type="region of interest" description="Disordered" evidence="1">
    <location>
        <begin position="62"/>
        <end position="106"/>
    </location>
</feature>
<accession>A0AAD5R2R6</accession>
<protein>
    <submittedName>
        <fullName evidence="2">Uncharacterized protein</fullName>
    </submittedName>
</protein>
<organism evidence="2 3">
    <name type="scientific">Parelaphostrongylus tenuis</name>
    <name type="common">Meningeal worm</name>
    <dbReference type="NCBI Taxonomy" id="148309"/>
    <lineage>
        <taxon>Eukaryota</taxon>
        <taxon>Metazoa</taxon>
        <taxon>Ecdysozoa</taxon>
        <taxon>Nematoda</taxon>
        <taxon>Chromadorea</taxon>
        <taxon>Rhabditida</taxon>
        <taxon>Rhabditina</taxon>
        <taxon>Rhabditomorpha</taxon>
        <taxon>Strongyloidea</taxon>
        <taxon>Metastrongylidae</taxon>
        <taxon>Parelaphostrongylus</taxon>
    </lineage>
</organism>
<proteinExistence type="predicted"/>
<dbReference type="AlphaFoldDB" id="A0AAD5R2R6"/>
<feature type="compositionally biased region" description="Basic and acidic residues" evidence="1">
    <location>
        <begin position="62"/>
        <end position="82"/>
    </location>
</feature>
<evidence type="ECO:0000313" key="3">
    <source>
        <dbReference type="Proteomes" id="UP001196413"/>
    </source>
</evidence>
<name>A0AAD5R2R6_PARTN</name>
<reference evidence="2" key="1">
    <citation type="submission" date="2021-06" db="EMBL/GenBank/DDBJ databases">
        <title>Parelaphostrongylus tenuis whole genome reference sequence.</title>
        <authorList>
            <person name="Garwood T.J."/>
            <person name="Larsen P.A."/>
            <person name="Fountain-Jones N.M."/>
            <person name="Garbe J.R."/>
            <person name="Macchietto M.G."/>
            <person name="Kania S.A."/>
            <person name="Gerhold R.W."/>
            <person name="Richards J.E."/>
            <person name="Wolf T.M."/>
        </authorList>
    </citation>
    <scope>NUCLEOTIDE SEQUENCE</scope>
    <source>
        <strain evidence="2">MNPRO001-30</strain>
        <tissue evidence="2">Meninges</tissue>
    </source>
</reference>
<evidence type="ECO:0000313" key="2">
    <source>
        <dbReference type="EMBL" id="KAJ1368518.1"/>
    </source>
</evidence>
<dbReference type="Proteomes" id="UP001196413">
    <property type="component" value="Unassembled WGS sequence"/>
</dbReference>
<sequence length="106" mass="11810">MIDVSRNQETSFKRFVVGMPCGTRMKYRIPAETSNLKTKTKCCLAVQSATSNLADIAMAEEKDKMKDTGLQTKDRSKGEKPMKTTTPGSDHRVGSKAVATRKRIRK</sequence>
<gene>
    <name evidence="2" type="ORF">KIN20_029666</name>
</gene>
<evidence type="ECO:0000256" key="1">
    <source>
        <dbReference type="SAM" id="MobiDB-lite"/>
    </source>
</evidence>
<comment type="caution">
    <text evidence="2">The sequence shown here is derived from an EMBL/GenBank/DDBJ whole genome shotgun (WGS) entry which is preliminary data.</text>
</comment>
<keyword evidence="3" id="KW-1185">Reference proteome</keyword>